<organism evidence="12 13">
    <name type="scientific">Mycena chlorophos</name>
    <name type="common">Agaric fungus</name>
    <name type="synonym">Agaricus chlorophos</name>
    <dbReference type="NCBI Taxonomy" id="658473"/>
    <lineage>
        <taxon>Eukaryota</taxon>
        <taxon>Fungi</taxon>
        <taxon>Dikarya</taxon>
        <taxon>Basidiomycota</taxon>
        <taxon>Agaricomycotina</taxon>
        <taxon>Agaricomycetes</taxon>
        <taxon>Agaricomycetidae</taxon>
        <taxon>Agaricales</taxon>
        <taxon>Marasmiineae</taxon>
        <taxon>Mycenaceae</taxon>
        <taxon>Mycena</taxon>
    </lineage>
</organism>
<proteinExistence type="inferred from homology"/>
<keyword evidence="6" id="KW-0809">Transit peptide</keyword>
<dbReference type="SUPFAM" id="SSF47616">
    <property type="entry name" value="GST C-terminal domain-like"/>
    <property type="match status" value="1"/>
</dbReference>
<evidence type="ECO:0000256" key="1">
    <source>
        <dbReference type="ARBA" id="ARBA00004137"/>
    </source>
</evidence>
<evidence type="ECO:0008006" key="14">
    <source>
        <dbReference type="Google" id="ProtNLM"/>
    </source>
</evidence>
<keyword evidence="7" id="KW-0560">Oxidoreductase</keyword>
<evidence type="ECO:0000313" key="13">
    <source>
        <dbReference type="Proteomes" id="UP000815677"/>
    </source>
</evidence>
<dbReference type="PROSITE" id="PS50404">
    <property type="entry name" value="GST_NTER"/>
    <property type="match status" value="1"/>
</dbReference>
<dbReference type="PANTHER" id="PTHR43706:SF50">
    <property type="entry name" value="NADH DEHYDROGENASE (UBIQUINONE)-RELATED"/>
    <property type="match status" value="1"/>
</dbReference>
<evidence type="ECO:0000259" key="11">
    <source>
        <dbReference type="PROSITE" id="PS50404"/>
    </source>
</evidence>
<gene>
    <name evidence="12" type="ORF">MCHLO_08228</name>
</gene>
<feature type="domain" description="EF-hand" evidence="10">
    <location>
        <begin position="440"/>
        <end position="475"/>
    </location>
</feature>
<dbReference type="Pfam" id="PF07992">
    <property type="entry name" value="Pyr_redox_2"/>
    <property type="match status" value="1"/>
</dbReference>
<dbReference type="Gene3D" id="1.20.1050.10">
    <property type="match status" value="1"/>
</dbReference>
<keyword evidence="5" id="KW-0106">Calcium</keyword>
<dbReference type="InterPro" id="IPR054585">
    <property type="entry name" value="NDH2-like_C"/>
</dbReference>
<evidence type="ECO:0000256" key="5">
    <source>
        <dbReference type="ARBA" id="ARBA00022837"/>
    </source>
</evidence>
<dbReference type="Gene3D" id="3.50.50.100">
    <property type="match status" value="2"/>
</dbReference>
<keyword evidence="3" id="KW-0285">Flavoprotein</keyword>
<evidence type="ECO:0000256" key="7">
    <source>
        <dbReference type="ARBA" id="ARBA00023002"/>
    </source>
</evidence>
<evidence type="ECO:0000256" key="3">
    <source>
        <dbReference type="ARBA" id="ARBA00022630"/>
    </source>
</evidence>
<name>A0ABQ0LIY3_MYCCL</name>
<keyword evidence="8" id="KW-0520">NAD</keyword>
<dbReference type="Pfam" id="PF22366">
    <property type="entry name" value="NDH2_C"/>
    <property type="match status" value="1"/>
</dbReference>
<dbReference type="Pfam" id="PF22041">
    <property type="entry name" value="GST_C_7"/>
    <property type="match status" value="1"/>
</dbReference>
<keyword evidence="9" id="KW-0812">Transmembrane</keyword>
<dbReference type="InterPro" id="IPR011992">
    <property type="entry name" value="EF-hand-dom_pair"/>
</dbReference>
<dbReference type="InterPro" id="IPR054416">
    <property type="entry name" value="GST_UstS-like_C"/>
</dbReference>
<dbReference type="Pfam" id="PF13409">
    <property type="entry name" value="GST_N_2"/>
    <property type="match status" value="1"/>
</dbReference>
<comment type="similarity">
    <text evidence="2">Belongs to the NADH dehydrogenase family.</text>
</comment>
<dbReference type="InterPro" id="IPR002048">
    <property type="entry name" value="EF_hand_dom"/>
</dbReference>
<evidence type="ECO:0000256" key="4">
    <source>
        <dbReference type="ARBA" id="ARBA00022827"/>
    </source>
</evidence>
<feature type="domain" description="EF-hand" evidence="10">
    <location>
        <begin position="481"/>
        <end position="516"/>
    </location>
</feature>
<keyword evidence="4" id="KW-0274">FAD</keyword>
<dbReference type="Proteomes" id="UP000815677">
    <property type="component" value="Unassembled WGS sequence"/>
</dbReference>
<dbReference type="InterPro" id="IPR023753">
    <property type="entry name" value="FAD/NAD-binding_dom"/>
</dbReference>
<dbReference type="InterPro" id="IPR018247">
    <property type="entry name" value="EF_Hand_1_Ca_BS"/>
</dbReference>
<keyword evidence="9" id="KW-0472">Membrane</keyword>
<dbReference type="SMART" id="SM00054">
    <property type="entry name" value="EFh"/>
    <property type="match status" value="2"/>
</dbReference>
<dbReference type="InterPro" id="IPR045024">
    <property type="entry name" value="NDH-2"/>
</dbReference>
<dbReference type="SUPFAM" id="SSF47473">
    <property type="entry name" value="EF-hand"/>
    <property type="match status" value="1"/>
</dbReference>
<dbReference type="SUPFAM" id="SSF52833">
    <property type="entry name" value="Thioredoxin-like"/>
    <property type="match status" value="1"/>
</dbReference>
<keyword evidence="13" id="KW-1185">Reference proteome</keyword>
<evidence type="ECO:0000259" key="10">
    <source>
        <dbReference type="PROSITE" id="PS50222"/>
    </source>
</evidence>
<dbReference type="InterPro" id="IPR036282">
    <property type="entry name" value="Glutathione-S-Trfase_C_sf"/>
</dbReference>
<dbReference type="PANTHER" id="PTHR43706">
    <property type="entry name" value="NADH DEHYDROGENASE"/>
    <property type="match status" value="1"/>
</dbReference>
<dbReference type="EMBL" id="DF846895">
    <property type="protein sequence ID" value="GAT51053.1"/>
    <property type="molecule type" value="Genomic_DNA"/>
</dbReference>
<sequence length="978" mass="108271">MTLGLRPARALVVRHNALALRRLHTTRPLRAPVLNRSVTVLKYAGYFCLSSVVGVFALTAGLFVHDAFTYTDRHIERVPVNPLALHPEKGGPKNLPVVRAQVDDEEDEEQARLARKPRLVIVGGGWGAIATLQGLHPGDFHVTLVSSETFTTFTPLLPSAAVGTVQFRSLIEPVRKILARLRGHFVHGKAVDLVLSERLIEIETTSADGKTSNLYVPYDKLVIAVGSTSSTHGVPGLENCFQLKTIADAQKIRRRIMDNFEAASLPTTSPEERRRLLSFVVCGGGPTGVETAAEIYDFCQEDIMNYYPKICREEVTIHVIQSREHILNTYSEAISNYAESKFERDGVDLVTSAKVGAITPDHVIYTTKDADGNTEQRSIPTNFVLWSTGIAMNPFAERVTDLLPNQVHKKAIEVDAHLRVKGTAPGSVYAVGDCSTIETSIVSHLLDLVKEADRNEDGVIDYDEWEIMVARIKQKIPMAADHLSEVKQLFELYDKDADNSLTLNELTQLLSELGNKITALPATAQVASQQGKYVGKKLHKIARQLETSEPIDDESVSRPFRYRHLGSLAYIGNAAVFDMGSHSFMGGLIAMYAWRSVYWSESVSLRTRALLMIDWVIRGLWGPRKEGVRHVMSRGGGGFFFRFVVHLGTIPSPHSQPLARVCSPFVSNDASSSSFRQGAFRPLPVPQCVQRRSTAVPELRSAFPPRRTHSYRGPIFASEIDQAFDMPSIVFYDVALKEVGACRSPNTLKSRYALNFKGLEYTTKWLEYPEIEDACKAIGGKPTRNKPDGTPLYTLPMIHDLNTGAVITDSFEIAVYLDKTYPAPEYPPLMPPNSGGFGLIAAFDAAMGPLLTAVFPFAFPGTHALFNPPSANYFRKEREPKLGMTLEEYLPPPGSEYEKTQWAKVKASFGTIDGWIAAGGPENAFFGGHGPNYADFYVAAVLVWLSVVVSQDKWADMKTWHGGRWAKLLDSLKEYERA</sequence>
<accession>A0ABQ0LIY3</accession>
<dbReference type="PROSITE" id="PS50222">
    <property type="entry name" value="EF_HAND_2"/>
    <property type="match status" value="2"/>
</dbReference>
<dbReference type="InterPro" id="IPR036249">
    <property type="entry name" value="Thioredoxin-like_sf"/>
</dbReference>
<dbReference type="InterPro" id="IPR036188">
    <property type="entry name" value="FAD/NAD-bd_sf"/>
</dbReference>
<dbReference type="Gene3D" id="3.40.30.10">
    <property type="entry name" value="Glutaredoxin"/>
    <property type="match status" value="1"/>
</dbReference>
<comment type="subcellular location">
    <subcellularLocation>
        <location evidence="1">Mitochondrion inner membrane</location>
        <topology evidence="1">Peripheral membrane protein</topology>
        <orientation evidence="1">Intermembrane side</orientation>
    </subcellularLocation>
</comment>
<evidence type="ECO:0000256" key="8">
    <source>
        <dbReference type="ARBA" id="ARBA00023027"/>
    </source>
</evidence>
<feature type="transmembrane region" description="Helical" evidence="9">
    <location>
        <begin position="43"/>
        <end position="64"/>
    </location>
</feature>
<evidence type="ECO:0000313" key="12">
    <source>
        <dbReference type="EMBL" id="GAT51053.1"/>
    </source>
</evidence>
<feature type="domain" description="GST N-terminal" evidence="11">
    <location>
        <begin position="734"/>
        <end position="825"/>
    </location>
</feature>
<evidence type="ECO:0000256" key="6">
    <source>
        <dbReference type="ARBA" id="ARBA00022946"/>
    </source>
</evidence>
<dbReference type="InterPro" id="IPR004045">
    <property type="entry name" value="Glutathione_S-Trfase_N"/>
</dbReference>
<protein>
    <recommendedName>
        <fullName evidence="14">NADH:ubiquinone reductase (non-electrogenic)</fullName>
    </recommendedName>
</protein>
<dbReference type="CDD" id="cd00051">
    <property type="entry name" value="EFh"/>
    <property type="match status" value="1"/>
</dbReference>
<reference evidence="12" key="1">
    <citation type="submission" date="2014-09" db="EMBL/GenBank/DDBJ databases">
        <title>Genome sequence of the luminous mushroom Mycena chlorophos for searching fungal bioluminescence genes.</title>
        <authorList>
            <person name="Tanaka Y."/>
            <person name="Kasuga D."/>
            <person name="Oba Y."/>
            <person name="Hase S."/>
            <person name="Sato K."/>
            <person name="Oba Y."/>
            <person name="Sakakibara Y."/>
        </authorList>
    </citation>
    <scope>NUCLEOTIDE SEQUENCE</scope>
</reference>
<dbReference type="Pfam" id="PF13202">
    <property type="entry name" value="EF-hand_5"/>
    <property type="match status" value="1"/>
</dbReference>
<evidence type="ECO:0000256" key="2">
    <source>
        <dbReference type="ARBA" id="ARBA00005272"/>
    </source>
</evidence>
<dbReference type="SUPFAM" id="SSF51905">
    <property type="entry name" value="FAD/NAD(P)-binding domain"/>
    <property type="match status" value="2"/>
</dbReference>
<evidence type="ECO:0000256" key="9">
    <source>
        <dbReference type="SAM" id="Phobius"/>
    </source>
</evidence>
<keyword evidence="9" id="KW-1133">Transmembrane helix</keyword>
<dbReference type="PROSITE" id="PS00018">
    <property type="entry name" value="EF_HAND_1"/>
    <property type="match status" value="2"/>
</dbReference>